<dbReference type="Proteomes" id="UP001164929">
    <property type="component" value="Chromosome 1"/>
</dbReference>
<feature type="signal peptide" evidence="1">
    <location>
        <begin position="1"/>
        <end position="27"/>
    </location>
</feature>
<sequence>MNLCPSFVTFAMLLVILDPFVPKPATASATEVLVENTLPIQIGKGSVFDRLGPQIEQQLLEILALSVESTDPVQLHEFPL</sequence>
<evidence type="ECO:0000256" key="1">
    <source>
        <dbReference type="SAM" id="SignalP"/>
    </source>
</evidence>
<accession>A0AAD6RNY4</accession>
<evidence type="ECO:0000313" key="3">
    <source>
        <dbReference type="Proteomes" id="UP001164929"/>
    </source>
</evidence>
<keyword evidence="1" id="KW-0732">Signal</keyword>
<reference evidence="2 3" key="1">
    <citation type="journal article" date="2023" name="Mol. Ecol. Resour.">
        <title>Chromosome-level genome assembly of a triploid poplar Populus alba 'Berolinensis'.</title>
        <authorList>
            <person name="Chen S."/>
            <person name="Yu Y."/>
            <person name="Wang X."/>
            <person name="Wang S."/>
            <person name="Zhang T."/>
            <person name="Zhou Y."/>
            <person name="He R."/>
            <person name="Meng N."/>
            <person name="Wang Y."/>
            <person name="Liu W."/>
            <person name="Liu Z."/>
            <person name="Liu J."/>
            <person name="Guo Q."/>
            <person name="Huang H."/>
            <person name="Sederoff R.R."/>
            <person name="Wang G."/>
            <person name="Qu G."/>
            <person name="Chen S."/>
        </authorList>
    </citation>
    <scope>NUCLEOTIDE SEQUENCE [LARGE SCALE GENOMIC DNA]</scope>
    <source>
        <strain evidence="2">SC-2020</strain>
    </source>
</reference>
<gene>
    <name evidence="2" type="ORF">NC653_002196</name>
</gene>
<name>A0AAD6RNY4_9ROSI</name>
<keyword evidence="3" id="KW-1185">Reference proteome</keyword>
<organism evidence="2 3">
    <name type="scientific">Populus alba x Populus x berolinensis</name>
    <dbReference type="NCBI Taxonomy" id="444605"/>
    <lineage>
        <taxon>Eukaryota</taxon>
        <taxon>Viridiplantae</taxon>
        <taxon>Streptophyta</taxon>
        <taxon>Embryophyta</taxon>
        <taxon>Tracheophyta</taxon>
        <taxon>Spermatophyta</taxon>
        <taxon>Magnoliopsida</taxon>
        <taxon>eudicotyledons</taxon>
        <taxon>Gunneridae</taxon>
        <taxon>Pentapetalae</taxon>
        <taxon>rosids</taxon>
        <taxon>fabids</taxon>
        <taxon>Malpighiales</taxon>
        <taxon>Salicaceae</taxon>
        <taxon>Saliceae</taxon>
        <taxon>Populus</taxon>
    </lineage>
</organism>
<dbReference type="AlphaFoldDB" id="A0AAD6RNY4"/>
<dbReference type="EMBL" id="JAQIZT010000001">
    <property type="protein sequence ID" value="KAJ7012026.1"/>
    <property type="molecule type" value="Genomic_DNA"/>
</dbReference>
<comment type="caution">
    <text evidence="2">The sequence shown here is derived from an EMBL/GenBank/DDBJ whole genome shotgun (WGS) entry which is preliminary data.</text>
</comment>
<feature type="chain" id="PRO_5042004920" evidence="1">
    <location>
        <begin position="28"/>
        <end position="80"/>
    </location>
</feature>
<protein>
    <submittedName>
        <fullName evidence="2">Uncharacterized protein</fullName>
    </submittedName>
</protein>
<proteinExistence type="predicted"/>
<evidence type="ECO:0000313" key="2">
    <source>
        <dbReference type="EMBL" id="KAJ7012026.1"/>
    </source>
</evidence>